<keyword evidence="2" id="KW-0805">Transcription regulation</keyword>
<feature type="domain" description="HTH lacI-type" evidence="5">
    <location>
        <begin position="2"/>
        <end position="57"/>
    </location>
</feature>
<dbReference type="CDD" id="cd19977">
    <property type="entry name" value="PBP1_EndR-like"/>
    <property type="match status" value="1"/>
</dbReference>
<dbReference type="GO" id="GO:0003700">
    <property type="term" value="F:DNA-binding transcription factor activity"/>
    <property type="evidence" value="ECO:0007669"/>
    <property type="project" value="TreeGrafter"/>
</dbReference>
<gene>
    <name evidence="6" type="ORF">EFBL_1445</name>
</gene>
<dbReference type="PANTHER" id="PTHR30146:SF148">
    <property type="entry name" value="HTH-TYPE TRANSCRIPTIONAL REPRESSOR PURR-RELATED"/>
    <property type="match status" value="1"/>
</dbReference>
<keyword evidence="7" id="KW-1185">Reference proteome</keyword>
<dbReference type="RefSeq" id="WP_096181522.1">
    <property type="nucleotide sequence ID" value="NZ_BDUF01000032.1"/>
</dbReference>
<sequence length="339" mass="37668">MATIDDVAKKAGVSKSSVSRVLNGNFQYMSEDTKNRILDAIRELSYTPNSLAQSLKKKKTQTIGIILSDISNPFWSEVLKGVQDECMRNGYGLMVSSSGEDPDLEKENILMLKNKQVDGLIVNTTGHNSDLFENLTAEKFPFVFLDRLPDGTITDTVVVNNVLGARQAIQFLVDQGHKRIGILLYPIENKSPRIERLEGYKQALTANGIPIDESLVKICRQERGSGIEAVHEMLSLPDRPTAIFSTNTMLNLEVLTGVKKAGFKVPKDVSVIGYDDYPWVPLLDPPLSTVAQPAFEMGIQAAALLLNKMKAKRWKKPQIVQLDPELLIRDSCTPPIKMR</sequence>
<dbReference type="PROSITE" id="PS00356">
    <property type="entry name" value="HTH_LACI_1"/>
    <property type="match status" value="1"/>
</dbReference>
<keyword evidence="4" id="KW-0804">Transcription</keyword>
<keyword evidence="3" id="KW-0238">DNA-binding</keyword>
<dbReference type="EMBL" id="BDUF01000032">
    <property type="protein sequence ID" value="GAX89820.1"/>
    <property type="molecule type" value="Genomic_DNA"/>
</dbReference>
<dbReference type="InterPro" id="IPR010982">
    <property type="entry name" value="Lambda_DNA-bd_dom_sf"/>
</dbReference>
<evidence type="ECO:0000313" key="6">
    <source>
        <dbReference type="EMBL" id="GAX89820.1"/>
    </source>
</evidence>
<dbReference type="CDD" id="cd01392">
    <property type="entry name" value="HTH_LacI"/>
    <property type="match status" value="1"/>
</dbReference>
<dbReference type="InterPro" id="IPR028082">
    <property type="entry name" value="Peripla_BP_I"/>
</dbReference>
<dbReference type="Gene3D" id="1.10.260.40">
    <property type="entry name" value="lambda repressor-like DNA-binding domains"/>
    <property type="match status" value="1"/>
</dbReference>
<dbReference type="PROSITE" id="PS50932">
    <property type="entry name" value="HTH_LACI_2"/>
    <property type="match status" value="1"/>
</dbReference>
<dbReference type="InterPro" id="IPR000843">
    <property type="entry name" value="HTH_LacI"/>
</dbReference>
<dbReference type="Pfam" id="PF00532">
    <property type="entry name" value="Peripla_BP_1"/>
    <property type="match status" value="1"/>
</dbReference>
<proteinExistence type="predicted"/>
<dbReference type="Proteomes" id="UP000217785">
    <property type="component" value="Unassembled WGS sequence"/>
</dbReference>
<dbReference type="SUPFAM" id="SSF53822">
    <property type="entry name" value="Periplasmic binding protein-like I"/>
    <property type="match status" value="1"/>
</dbReference>
<dbReference type="PANTHER" id="PTHR30146">
    <property type="entry name" value="LACI-RELATED TRANSCRIPTIONAL REPRESSOR"/>
    <property type="match status" value="1"/>
</dbReference>
<name>A0A292YMX0_9BACL</name>
<evidence type="ECO:0000313" key="7">
    <source>
        <dbReference type="Proteomes" id="UP000217785"/>
    </source>
</evidence>
<dbReference type="OrthoDB" id="9784962at2"/>
<dbReference type="InterPro" id="IPR001761">
    <property type="entry name" value="Peripla_BP/Lac1_sug-bd_dom"/>
</dbReference>
<evidence type="ECO:0000256" key="4">
    <source>
        <dbReference type="ARBA" id="ARBA00023163"/>
    </source>
</evidence>
<comment type="caution">
    <text evidence="6">The sequence shown here is derived from an EMBL/GenBank/DDBJ whole genome shotgun (WGS) entry which is preliminary data.</text>
</comment>
<evidence type="ECO:0000256" key="1">
    <source>
        <dbReference type="ARBA" id="ARBA00022491"/>
    </source>
</evidence>
<accession>A0A292YMX0</accession>
<evidence type="ECO:0000256" key="2">
    <source>
        <dbReference type="ARBA" id="ARBA00023015"/>
    </source>
</evidence>
<protein>
    <submittedName>
        <fullName evidence="6">LacI family transcriptional regulator</fullName>
    </submittedName>
</protein>
<reference evidence="7" key="1">
    <citation type="submission" date="2017-07" db="EMBL/GenBank/DDBJ databases">
        <title>Draft genome sequence of Effusibacillus lacus strain skLN1.</title>
        <authorList>
            <person name="Watanabe M."/>
            <person name="Kojima H."/>
            <person name="Fukui M."/>
        </authorList>
    </citation>
    <scope>NUCLEOTIDE SEQUENCE [LARGE SCALE GENOMIC DNA]</scope>
    <source>
        <strain evidence="7">skLN1</strain>
    </source>
</reference>
<dbReference type="Gene3D" id="3.40.50.2300">
    <property type="match status" value="2"/>
</dbReference>
<keyword evidence="1" id="KW-0678">Repressor</keyword>
<evidence type="ECO:0000259" key="5">
    <source>
        <dbReference type="PROSITE" id="PS50932"/>
    </source>
</evidence>
<dbReference type="GO" id="GO:0000976">
    <property type="term" value="F:transcription cis-regulatory region binding"/>
    <property type="evidence" value="ECO:0007669"/>
    <property type="project" value="TreeGrafter"/>
</dbReference>
<organism evidence="6 7">
    <name type="scientific">Effusibacillus lacus</name>
    <dbReference type="NCBI Taxonomy" id="1348429"/>
    <lineage>
        <taxon>Bacteria</taxon>
        <taxon>Bacillati</taxon>
        <taxon>Bacillota</taxon>
        <taxon>Bacilli</taxon>
        <taxon>Bacillales</taxon>
        <taxon>Alicyclobacillaceae</taxon>
        <taxon>Effusibacillus</taxon>
    </lineage>
</organism>
<dbReference type="Pfam" id="PF00356">
    <property type="entry name" value="LacI"/>
    <property type="match status" value="1"/>
</dbReference>
<dbReference type="SUPFAM" id="SSF47413">
    <property type="entry name" value="lambda repressor-like DNA-binding domains"/>
    <property type="match status" value="1"/>
</dbReference>
<evidence type="ECO:0000256" key="3">
    <source>
        <dbReference type="ARBA" id="ARBA00023125"/>
    </source>
</evidence>
<dbReference type="SMART" id="SM00354">
    <property type="entry name" value="HTH_LACI"/>
    <property type="match status" value="1"/>
</dbReference>
<dbReference type="AlphaFoldDB" id="A0A292YMX0"/>
<dbReference type="PRINTS" id="PR00036">
    <property type="entry name" value="HTHLACI"/>
</dbReference>